<feature type="compositionally biased region" description="Polar residues" evidence="14">
    <location>
        <begin position="11"/>
        <end position="20"/>
    </location>
</feature>
<keyword evidence="8" id="KW-0460">Magnesium</keyword>
<protein>
    <recommendedName>
        <fullName evidence="9">Protein farnesyltransferase/geranylgeranyltransferase type-1 subunit alpha</fullName>
        <ecNumber evidence="4">2.5.1.58</ecNumber>
        <ecNumber evidence="3">2.5.1.59</ecNumber>
    </recommendedName>
    <alternativeName>
        <fullName evidence="12">CAAX farnesyltransferase subunit alpha</fullName>
    </alternativeName>
    <alternativeName>
        <fullName evidence="11">FTase-alpha</fullName>
    </alternativeName>
    <alternativeName>
        <fullName evidence="10">Ras proteins prenyltransferase subunit alpha</fullName>
    </alternativeName>
    <alternativeName>
        <fullName evidence="13">Type I protein geranyl-geranyltransferase subunit alpha</fullName>
    </alternativeName>
</protein>
<evidence type="ECO:0000256" key="8">
    <source>
        <dbReference type="ARBA" id="ARBA00022842"/>
    </source>
</evidence>
<evidence type="ECO:0000256" key="2">
    <source>
        <dbReference type="ARBA" id="ARBA00006734"/>
    </source>
</evidence>
<evidence type="ECO:0000256" key="12">
    <source>
        <dbReference type="ARBA" id="ARBA00043086"/>
    </source>
</evidence>
<evidence type="ECO:0000313" key="15">
    <source>
        <dbReference type="EMBL" id="KAJ2674573.1"/>
    </source>
</evidence>
<keyword evidence="7" id="KW-0677">Repeat</keyword>
<accession>A0A9W8KX79</accession>
<dbReference type="PROSITE" id="PS51147">
    <property type="entry name" value="PFTA"/>
    <property type="match status" value="5"/>
</dbReference>
<dbReference type="PANTHER" id="PTHR11129:SF1">
    <property type="entry name" value="PROTEIN FARNESYLTRANSFERASE_GERANYLGERANYLTRANSFERASE TYPE-1 SUBUNIT ALPHA"/>
    <property type="match status" value="1"/>
</dbReference>
<evidence type="ECO:0000256" key="3">
    <source>
        <dbReference type="ARBA" id="ARBA00012700"/>
    </source>
</evidence>
<evidence type="ECO:0000256" key="7">
    <source>
        <dbReference type="ARBA" id="ARBA00022737"/>
    </source>
</evidence>
<feature type="region of interest" description="Disordered" evidence="14">
    <location>
        <begin position="1"/>
        <end position="20"/>
    </location>
</feature>
<evidence type="ECO:0000256" key="9">
    <source>
        <dbReference type="ARBA" id="ARBA00040965"/>
    </source>
</evidence>
<comment type="caution">
    <text evidence="15">The sequence shown here is derived from an EMBL/GenBank/DDBJ whole genome shotgun (WGS) entry which is preliminary data.</text>
</comment>
<dbReference type="Gene3D" id="1.25.40.120">
    <property type="entry name" value="Protein prenylyltransferase"/>
    <property type="match status" value="1"/>
</dbReference>
<dbReference type="EC" id="2.5.1.58" evidence="4"/>
<dbReference type="AlphaFoldDB" id="A0A9W8KX79"/>
<dbReference type="EC" id="2.5.1.59" evidence="3"/>
<evidence type="ECO:0000256" key="13">
    <source>
        <dbReference type="ARBA" id="ARBA00043219"/>
    </source>
</evidence>
<dbReference type="GO" id="GO:0005953">
    <property type="term" value="C:CAAX-protein geranylgeranyltransferase complex"/>
    <property type="evidence" value="ECO:0007669"/>
    <property type="project" value="TreeGrafter"/>
</dbReference>
<evidence type="ECO:0000256" key="14">
    <source>
        <dbReference type="SAM" id="MobiDB-lite"/>
    </source>
</evidence>
<dbReference type="SUPFAM" id="SSF48439">
    <property type="entry name" value="Protein prenylyltransferase"/>
    <property type="match status" value="1"/>
</dbReference>
<sequence length="353" mass="40555">MCETGEKCDSGNDNVPMSEQDTWKDVAPISQDDGANTICPIAYTDEYREMMGYLRAVMSKCEVSQRALDLTSRVIVVNPGHYTVWVYRKKLVEELGSNIENELDWVTEISEKHHKNYQLWHYREALVSRLLDPKAVSEMTEEQLVVHPVIRRELFFTSSAIESDSKNFHAWSYRQWLVRTYGVWEQELGFIDTMINEDVRNNSAWNQRYFVLMGDGRGRPTKDAGSPMEGSLADSEIDYATDMIKLAPNNESPWTYIVGLLVRHAPAKLYTVLLPKLKELAADGSEYAAAMKTTPFYWSALVDIYEQQAKDLPDQADDLLAQASEVCDVLATDHDPMRNKYWEFRKDQLVPNI</sequence>
<dbReference type="EMBL" id="JANBTW010000056">
    <property type="protein sequence ID" value="KAJ2674573.1"/>
    <property type="molecule type" value="Genomic_DNA"/>
</dbReference>
<gene>
    <name evidence="15" type="primary">RAM2</name>
    <name evidence="15" type="ORF">GGI25_004312</name>
</gene>
<evidence type="ECO:0000256" key="10">
    <source>
        <dbReference type="ARBA" id="ARBA00041392"/>
    </source>
</evidence>
<comment type="cofactor">
    <cofactor evidence="1">
        <name>Mg(2+)</name>
        <dbReference type="ChEBI" id="CHEBI:18420"/>
    </cofactor>
</comment>
<organism evidence="15 16">
    <name type="scientific">Coemansia spiralis</name>
    <dbReference type="NCBI Taxonomy" id="417178"/>
    <lineage>
        <taxon>Eukaryota</taxon>
        <taxon>Fungi</taxon>
        <taxon>Fungi incertae sedis</taxon>
        <taxon>Zoopagomycota</taxon>
        <taxon>Kickxellomycotina</taxon>
        <taxon>Kickxellomycetes</taxon>
        <taxon>Kickxellales</taxon>
        <taxon>Kickxellaceae</taxon>
        <taxon>Coemansia</taxon>
    </lineage>
</organism>
<evidence type="ECO:0000256" key="5">
    <source>
        <dbReference type="ARBA" id="ARBA00022602"/>
    </source>
</evidence>
<dbReference type="OrthoDB" id="272289at2759"/>
<keyword evidence="6 15" id="KW-0808">Transferase</keyword>
<evidence type="ECO:0000256" key="6">
    <source>
        <dbReference type="ARBA" id="ARBA00022679"/>
    </source>
</evidence>
<evidence type="ECO:0000256" key="11">
    <source>
        <dbReference type="ARBA" id="ARBA00042436"/>
    </source>
</evidence>
<keyword evidence="5" id="KW-0637">Prenyltransferase</keyword>
<dbReference type="GO" id="GO:0004662">
    <property type="term" value="F:CAAX-protein geranylgeranyltransferase activity"/>
    <property type="evidence" value="ECO:0007669"/>
    <property type="project" value="UniProtKB-EC"/>
</dbReference>
<evidence type="ECO:0000256" key="4">
    <source>
        <dbReference type="ARBA" id="ARBA00012702"/>
    </source>
</evidence>
<comment type="similarity">
    <text evidence="2">Belongs to the protein prenyltransferase subunit alpha family.</text>
</comment>
<dbReference type="GO" id="GO:0005965">
    <property type="term" value="C:protein farnesyltransferase complex"/>
    <property type="evidence" value="ECO:0007669"/>
    <property type="project" value="TreeGrafter"/>
</dbReference>
<evidence type="ECO:0000313" key="16">
    <source>
        <dbReference type="Proteomes" id="UP001151518"/>
    </source>
</evidence>
<evidence type="ECO:0000256" key="1">
    <source>
        <dbReference type="ARBA" id="ARBA00001946"/>
    </source>
</evidence>
<name>A0A9W8KX79_9FUNG</name>
<dbReference type="Proteomes" id="UP001151518">
    <property type="component" value="Unassembled WGS sequence"/>
</dbReference>
<reference evidence="15" key="1">
    <citation type="submission" date="2022-07" db="EMBL/GenBank/DDBJ databases">
        <title>Phylogenomic reconstructions and comparative analyses of Kickxellomycotina fungi.</title>
        <authorList>
            <person name="Reynolds N.K."/>
            <person name="Stajich J.E."/>
            <person name="Barry K."/>
            <person name="Grigoriev I.V."/>
            <person name="Crous P."/>
            <person name="Smith M.E."/>
        </authorList>
    </citation>
    <scope>NUCLEOTIDE SEQUENCE</scope>
    <source>
        <strain evidence="15">NRRL 3115</strain>
    </source>
</reference>
<dbReference type="PANTHER" id="PTHR11129">
    <property type="entry name" value="PROTEIN FARNESYLTRANSFERASE ALPHA SUBUNIT/RAB GERANYLGERANYL TRANSFERASE ALPHA SUBUNIT"/>
    <property type="match status" value="1"/>
</dbReference>
<feature type="compositionally biased region" description="Basic and acidic residues" evidence="14">
    <location>
        <begin position="1"/>
        <end position="10"/>
    </location>
</feature>
<dbReference type="GO" id="GO:0004660">
    <property type="term" value="F:protein farnesyltransferase activity"/>
    <property type="evidence" value="ECO:0007669"/>
    <property type="project" value="UniProtKB-EC"/>
</dbReference>
<proteinExistence type="inferred from homology"/>
<dbReference type="Pfam" id="PF01239">
    <property type="entry name" value="PPTA"/>
    <property type="match status" value="5"/>
</dbReference>
<dbReference type="InterPro" id="IPR002088">
    <property type="entry name" value="Prenyl_trans_a"/>
</dbReference>